<reference evidence="4 5" key="1">
    <citation type="submission" date="2020-08" db="EMBL/GenBank/DDBJ databases">
        <title>Genomic Encyclopedia of Type Strains, Phase IV (KMG-IV): sequencing the most valuable type-strain genomes for metagenomic binning, comparative biology and taxonomic classification.</title>
        <authorList>
            <person name="Goeker M."/>
        </authorList>
    </citation>
    <scope>NUCLEOTIDE SEQUENCE [LARGE SCALE GENOMIC DNA]</scope>
    <source>
        <strain evidence="4 5">DSM 21458</strain>
    </source>
</reference>
<dbReference type="AlphaFoldDB" id="A0A841I150"/>
<evidence type="ECO:0000259" key="2">
    <source>
        <dbReference type="Pfam" id="PF08308"/>
    </source>
</evidence>
<dbReference type="EMBL" id="JACHHG010000012">
    <property type="protein sequence ID" value="MBB6099531.1"/>
    <property type="molecule type" value="Genomic_DNA"/>
</dbReference>
<evidence type="ECO:0000259" key="3">
    <source>
        <dbReference type="Pfam" id="PF14326"/>
    </source>
</evidence>
<comment type="caution">
    <text evidence="4">The sequence shown here is derived from an EMBL/GenBank/DDBJ whole genome shotgun (WGS) entry which is preliminary data.</text>
</comment>
<evidence type="ECO:0000313" key="5">
    <source>
        <dbReference type="Proteomes" id="UP000569951"/>
    </source>
</evidence>
<sequence>MKKLVLSGLLLVSGAAFGQARISPQSIIVNPTPPAPTELGVNVWTDKDPSGNGSPDYYPGEHIRLYVSTTRDAYVYLFNVDPNGKVDLILPNRYSGGENFVKANTVKVFPPEGAGFTFDIAAPYGQNKVLALASKTPLNLDEIARFQSNQNSGFAEVTVKSQAGLAQALSIVVNPVPQNSWITDTALYNVANRRPQTGSVQFQSNPAGANVYVDGRLIGRTPTSVANLTAGRHDVRISLPGYLEYSTTLNVGRDPQTVRVDLRPEVRQGSLQIDSNVQGAEVYINDRRAGRAPGNFANLNEGSYRVRVTAPGYEDYTTTVNVRAGTTVTVNAQLRSEQSRVTLRSNVEGAVVFVNGRQMGTISRGGLSLTLDRGVYEFVVIAPGYRTSVSRVELRADVTLTTNLSRL</sequence>
<dbReference type="InterPro" id="IPR025493">
    <property type="entry name" value="DUF4384"/>
</dbReference>
<dbReference type="Proteomes" id="UP000569951">
    <property type="component" value="Unassembled WGS sequence"/>
</dbReference>
<feature type="chain" id="PRO_5032733034" evidence="1">
    <location>
        <begin position="19"/>
        <end position="407"/>
    </location>
</feature>
<keyword evidence="4" id="KW-0282">Flagellum</keyword>
<dbReference type="PANTHER" id="PTHR36194">
    <property type="entry name" value="S-LAYER-LIKE PROTEIN"/>
    <property type="match status" value="1"/>
</dbReference>
<evidence type="ECO:0000313" key="4">
    <source>
        <dbReference type="EMBL" id="MBB6099531.1"/>
    </source>
</evidence>
<protein>
    <submittedName>
        <fullName evidence="4">Archaellum component FlaG (FlaF/FlaG flagellin family)</fullName>
    </submittedName>
</protein>
<dbReference type="Gene3D" id="2.60.40.1120">
    <property type="entry name" value="Carboxypeptidase-like, regulatory domain"/>
    <property type="match status" value="1"/>
</dbReference>
<dbReference type="Pfam" id="PF08308">
    <property type="entry name" value="PEGA"/>
    <property type="match status" value="3"/>
</dbReference>
<name>A0A841I150_9DEIO</name>
<keyword evidence="5" id="KW-1185">Reference proteome</keyword>
<dbReference type="GO" id="GO:0030246">
    <property type="term" value="F:carbohydrate binding"/>
    <property type="evidence" value="ECO:0007669"/>
    <property type="project" value="InterPro"/>
</dbReference>
<organism evidence="4 5">
    <name type="scientific">Deinobacterium chartae</name>
    <dbReference type="NCBI Taxonomy" id="521158"/>
    <lineage>
        <taxon>Bacteria</taxon>
        <taxon>Thermotogati</taxon>
        <taxon>Deinococcota</taxon>
        <taxon>Deinococci</taxon>
        <taxon>Deinococcales</taxon>
        <taxon>Deinococcaceae</taxon>
        <taxon>Deinobacterium</taxon>
    </lineage>
</organism>
<feature type="domain" description="PEGA" evidence="2">
    <location>
        <begin position="269"/>
        <end position="337"/>
    </location>
</feature>
<evidence type="ECO:0000256" key="1">
    <source>
        <dbReference type="SAM" id="SignalP"/>
    </source>
</evidence>
<feature type="domain" description="DUF4384" evidence="3">
    <location>
        <begin position="57"/>
        <end position="137"/>
    </location>
</feature>
<dbReference type="RefSeq" id="WP_183988279.1">
    <property type="nucleotide sequence ID" value="NZ_JACHHG010000012.1"/>
</dbReference>
<proteinExistence type="predicted"/>
<dbReference type="Pfam" id="PF14326">
    <property type="entry name" value="DUF4384"/>
    <property type="match status" value="1"/>
</dbReference>
<dbReference type="InterPro" id="IPR013784">
    <property type="entry name" value="Carb-bd-like_fold"/>
</dbReference>
<feature type="domain" description="PEGA" evidence="2">
    <location>
        <begin position="341"/>
        <end position="404"/>
    </location>
</feature>
<keyword evidence="4" id="KW-0966">Cell projection</keyword>
<dbReference type="InterPro" id="IPR013229">
    <property type="entry name" value="PEGA"/>
</dbReference>
<feature type="domain" description="PEGA" evidence="2">
    <location>
        <begin position="198"/>
        <end position="263"/>
    </location>
</feature>
<keyword evidence="4" id="KW-0969">Cilium</keyword>
<feature type="signal peptide" evidence="1">
    <location>
        <begin position="1"/>
        <end position="18"/>
    </location>
</feature>
<accession>A0A841I150</accession>
<gene>
    <name evidence="4" type="ORF">HNR42_002981</name>
</gene>
<keyword evidence="1" id="KW-0732">Signal</keyword>
<dbReference type="PANTHER" id="PTHR36194:SF1">
    <property type="entry name" value="S-LAYER-LIKE PROTEIN"/>
    <property type="match status" value="1"/>
</dbReference>
<dbReference type="SUPFAM" id="SSF49452">
    <property type="entry name" value="Starch-binding domain-like"/>
    <property type="match status" value="1"/>
</dbReference>